<dbReference type="Proteomes" id="UP000013909">
    <property type="component" value="Unassembled WGS sequence"/>
</dbReference>
<dbReference type="OrthoDB" id="7813231at2"/>
<dbReference type="InterPro" id="IPR017853">
    <property type="entry name" value="GH"/>
</dbReference>
<comment type="caution">
    <text evidence="6">The sequence shown here is derived from an EMBL/GenBank/DDBJ whole genome shotgun (WGS) entry which is preliminary data.</text>
</comment>
<sequence>MQTLRILCLCSLLMASFEASYSQGKSLLEIQDTRFLMNGKPFPFTGISFFNAIYNEEFNQTSAGRREYLAKFNAYGVNVLRVWCQWDNARGFIDGGSGQTMYMPDGSLKRNHLLRLKEIVQDADETGTVILLVLFSRESWNENIRLDDQSSERAVGELTKELSPYRNVIFQIWNEFDYRAVPYAKLIKQIDPARIVTNSPGYSGFLGTLEENRVMDYLSPHTSREDDRNWEIAPMEIRYLLTKFQKPVVDDEPARRGTPKFGGPKNPTSPTDHVLRIYNVWKVGGYPVYHHDMFQTGYGTDPVPPNGIPLPGFSAYHDVVFEFLKNRDRYLSAIEASGIKL</sequence>
<evidence type="ECO:0000313" key="7">
    <source>
        <dbReference type="Proteomes" id="UP000013909"/>
    </source>
</evidence>
<accession>R7ZYV7</accession>
<gene>
    <name evidence="6" type="ORF">ADIS_0244</name>
</gene>
<comment type="similarity">
    <text evidence="3">Belongs to the glycosyl hydrolase 5 (cellulase A) family.</text>
</comment>
<name>R7ZYV7_9BACT</name>
<dbReference type="SUPFAM" id="SSF51445">
    <property type="entry name" value="(Trans)glycosidases"/>
    <property type="match status" value="1"/>
</dbReference>
<evidence type="ECO:0000256" key="4">
    <source>
        <dbReference type="SAM" id="SignalP"/>
    </source>
</evidence>
<dbReference type="AlphaFoldDB" id="R7ZYV7"/>
<organism evidence="6 7">
    <name type="scientific">Lunatimonas lonarensis</name>
    <dbReference type="NCBI Taxonomy" id="1232681"/>
    <lineage>
        <taxon>Bacteria</taxon>
        <taxon>Pseudomonadati</taxon>
        <taxon>Bacteroidota</taxon>
        <taxon>Cytophagia</taxon>
        <taxon>Cytophagales</taxon>
        <taxon>Cyclobacteriaceae</taxon>
    </lineage>
</organism>
<feature type="chain" id="PRO_5004451226" description="Glycoside hydrolase family 5 domain-containing protein" evidence="4">
    <location>
        <begin position="22"/>
        <end position="341"/>
    </location>
</feature>
<feature type="signal peptide" evidence="4">
    <location>
        <begin position="1"/>
        <end position="21"/>
    </location>
</feature>
<dbReference type="InterPro" id="IPR001547">
    <property type="entry name" value="Glyco_hydro_5"/>
</dbReference>
<evidence type="ECO:0000256" key="3">
    <source>
        <dbReference type="RuleBase" id="RU361153"/>
    </source>
</evidence>
<reference evidence="6 7" key="1">
    <citation type="submission" date="2013-02" db="EMBL/GenBank/DDBJ databases">
        <title>A novel strain isolated from Lonar lake, Maharashtra, India.</title>
        <authorList>
            <person name="Singh A."/>
        </authorList>
    </citation>
    <scope>NUCLEOTIDE SEQUENCE [LARGE SCALE GENOMIC DNA]</scope>
    <source>
        <strain evidence="6 7">AK24</strain>
    </source>
</reference>
<proteinExistence type="inferred from homology"/>
<dbReference type="STRING" id="1232681.ADIS_0244"/>
<dbReference type="Gene3D" id="3.20.20.80">
    <property type="entry name" value="Glycosidases"/>
    <property type="match status" value="1"/>
</dbReference>
<dbReference type="GO" id="GO:0004553">
    <property type="term" value="F:hydrolase activity, hydrolyzing O-glycosyl compounds"/>
    <property type="evidence" value="ECO:0007669"/>
    <property type="project" value="InterPro"/>
</dbReference>
<keyword evidence="7" id="KW-1185">Reference proteome</keyword>
<dbReference type="Pfam" id="PF00150">
    <property type="entry name" value="Cellulase"/>
    <property type="match status" value="1"/>
</dbReference>
<keyword evidence="4" id="KW-0732">Signal</keyword>
<evidence type="ECO:0000256" key="2">
    <source>
        <dbReference type="ARBA" id="ARBA00023295"/>
    </source>
</evidence>
<keyword evidence="2 3" id="KW-0326">Glycosidase</keyword>
<evidence type="ECO:0000259" key="5">
    <source>
        <dbReference type="Pfam" id="PF00150"/>
    </source>
</evidence>
<dbReference type="GO" id="GO:0000272">
    <property type="term" value="P:polysaccharide catabolic process"/>
    <property type="evidence" value="ECO:0007669"/>
    <property type="project" value="InterPro"/>
</dbReference>
<protein>
    <recommendedName>
        <fullName evidence="5">Glycoside hydrolase family 5 domain-containing protein</fullName>
    </recommendedName>
</protein>
<keyword evidence="1 3" id="KW-0378">Hydrolase</keyword>
<dbReference type="RefSeq" id="WP_010852396.1">
    <property type="nucleotide sequence ID" value="NZ_AQHR01000010.1"/>
</dbReference>
<dbReference type="EMBL" id="AQHR01000010">
    <property type="protein sequence ID" value="EON79239.1"/>
    <property type="molecule type" value="Genomic_DNA"/>
</dbReference>
<feature type="domain" description="Glycoside hydrolase family 5" evidence="5">
    <location>
        <begin position="38"/>
        <end position="177"/>
    </location>
</feature>
<evidence type="ECO:0000256" key="1">
    <source>
        <dbReference type="ARBA" id="ARBA00022801"/>
    </source>
</evidence>
<evidence type="ECO:0000313" key="6">
    <source>
        <dbReference type="EMBL" id="EON79239.1"/>
    </source>
</evidence>